<evidence type="ECO:0000256" key="1">
    <source>
        <dbReference type="SAM" id="Phobius"/>
    </source>
</evidence>
<keyword evidence="1" id="KW-0812">Transmembrane</keyword>
<sequence>MGFQLPSCLLPARRPASFSEHDYLIGVRGILVIQSFLWVFLQTFVPTTVKDSDNVSGPLYQVIIRKTLSVLFWNDALIYSSFIFLSARTLCLPFLKNPTRVTASSSIFRRGVRLWFPTTVAFSLSTLLFHTLGISYISAFIDGTNNLSIGVPRQIPSFLNWFNSLFEIFWVSKKESLQAANTAFPAQTLWMVSVIFMQSYTVYMTMVTLPYTRPAWRVKALLFFVITAWWVQSWAWYSVSGLLLADAVVNMDFKALSARGLKLPMARSFRLPYSVFYGVLMAAGIVMQYLWTAWRPDYEDMELRGHTGLYNSGPLNMGDDVDLPQARDDNYLIIIGFFLLLETHDWLQTIFRTPFFVYLGRRSLSYFLIQPIIVYTAGIKLFTHLHFSLHWAYASSTFTCLLACLPLVVVSVEIWYRIVDYPAAAFAMMAWDWVRK</sequence>
<reference evidence="2 3" key="1">
    <citation type="journal article" date="2016" name="Nat. Commun.">
        <title>Ectomycorrhizal ecology is imprinted in the genome of the dominant symbiotic fungus Cenococcum geophilum.</title>
        <authorList>
            <consortium name="DOE Joint Genome Institute"/>
            <person name="Peter M."/>
            <person name="Kohler A."/>
            <person name="Ohm R.A."/>
            <person name="Kuo A."/>
            <person name="Krutzmann J."/>
            <person name="Morin E."/>
            <person name="Arend M."/>
            <person name="Barry K.W."/>
            <person name="Binder M."/>
            <person name="Choi C."/>
            <person name="Clum A."/>
            <person name="Copeland A."/>
            <person name="Grisel N."/>
            <person name="Haridas S."/>
            <person name="Kipfer T."/>
            <person name="LaButti K."/>
            <person name="Lindquist E."/>
            <person name="Lipzen A."/>
            <person name="Maire R."/>
            <person name="Meier B."/>
            <person name="Mihaltcheva S."/>
            <person name="Molinier V."/>
            <person name="Murat C."/>
            <person name="Poggeler S."/>
            <person name="Quandt C.A."/>
            <person name="Sperisen C."/>
            <person name="Tritt A."/>
            <person name="Tisserant E."/>
            <person name="Crous P.W."/>
            <person name="Henrissat B."/>
            <person name="Nehls U."/>
            <person name="Egli S."/>
            <person name="Spatafora J.W."/>
            <person name="Grigoriev I.V."/>
            <person name="Martin F.M."/>
        </authorList>
    </citation>
    <scope>NUCLEOTIDE SEQUENCE [LARGE SCALE GENOMIC DNA]</scope>
    <source>
        <strain evidence="2 3">CBS 459.81</strain>
    </source>
</reference>
<feature type="transmembrane region" description="Helical" evidence="1">
    <location>
        <begin position="76"/>
        <end position="95"/>
    </location>
</feature>
<keyword evidence="1" id="KW-0472">Membrane</keyword>
<dbReference type="Proteomes" id="UP000250266">
    <property type="component" value="Unassembled WGS sequence"/>
</dbReference>
<feature type="transmembrane region" description="Helical" evidence="1">
    <location>
        <begin position="23"/>
        <end position="41"/>
    </location>
</feature>
<accession>A0A8E2E4G9</accession>
<dbReference type="AlphaFoldDB" id="A0A8E2E4G9"/>
<feature type="transmembrane region" description="Helical" evidence="1">
    <location>
        <begin position="363"/>
        <end position="385"/>
    </location>
</feature>
<feature type="transmembrane region" description="Helical" evidence="1">
    <location>
        <begin position="183"/>
        <end position="201"/>
    </location>
</feature>
<evidence type="ECO:0000313" key="3">
    <source>
        <dbReference type="Proteomes" id="UP000250266"/>
    </source>
</evidence>
<dbReference type="OrthoDB" id="3363151at2759"/>
<feature type="transmembrane region" description="Helical" evidence="1">
    <location>
        <begin position="270"/>
        <end position="291"/>
    </location>
</feature>
<keyword evidence="3" id="KW-1185">Reference proteome</keyword>
<evidence type="ECO:0008006" key="4">
    <source>
        <dbReference type="Google" id="ProtNLM"/>
    </source>
</evidence>
<organism evidence="2 3">
    <name type="scientific">Lepidopterella palustris CBS 459.81</name>
    <dbReference type="NCBI Taxonomy" id="1314670"/>
    <lineage>
        <taxon>Eukaryota</taxon>
        <taxon>Fungi</taxon>
        <taxon>Dikarya</taxon>
        <taxon>Ascomycota</taxon>
        <taxon>Pezizomycotina</taxon>
        <taxon>Dothideomycetes</taxon>
        <taxon>Pleosporomycetidae</taxon>
        <taxon>Mytilinidiales</taxon>
        <taxon>Argynnaceae</taxon>
        <taxon>Lepidopterella</taxon>
    </lineage>
</organism>
<gene>
    <name evidence="2" type="ORF">K432DRAFT_304700</name>
</gene>
<protein>
    <recommendedName>
        <fullName evidence="4">Acyltransferase 3 domain-containing protein</fullName>
    </recommendedName>
</protein>
<proteinExistence type="predicted"/>
<feature type="transmembrane region" description="Helical" evidence="1">
    <location>
        <begin position="115"/>
        <end position="141"/>
    </location>
</feature>
<name>A0A8E2E4G9_9PEZI</name>
<feature type="transmembrane region" description="Helical" evidence="1">
    <location>
        <begin position="221"/>
        <end position="249"/>
    </location>
</feature>
<evidence type="ECO:0000313" key="2">
    <source>
        <dbReference type="EMBL" id="OCK77230.1"/>
    </source>
</evidence>
<feature type="transmembrane region" description="Helical" evidence="1">
    <location>
        <begin position="391"/>
        <end position="416"/>
    </location>
</feature>
<keyword evidence="1" id="KW-1133">Transmembrane helix</keyword>
<dbReference type="EMBL" id="KV745143">
    <property type="protein sequence ID" value="OCK77230.1"/>
    <property type="molecule type" value="Genomic_DNA"/>
</dbReference>